<dbReference type="EMBL" id="VIGC01000003">
    <property type="protein sequence ID" value="TQE97387.1"/>
    <property type="molecule type" value="Genomic_DNA"/>
</dbReference>
<reference evidence="3 4" key="1">
    <citation type="submission" date="2019-06" db="EMBL/GenBank/DDBJ databases">
        <title>Genome sequence of Litorilinea aerophila BAA-2444.</title>
        <authorList>
            <person name="Maclea K.S."/>
            <person name="Maurais E.G."/>
            <person name="Iannazzi L.C."/>
        </authorList>
    </citation>
    <scope>NUCLEOTIDE SEQUENCE [LARGE SCALE GENOMIC DNA]</scope>
    <source>
        <strain evidence="3 4">ATCC BAA-2444</strain>
    </source>
</reference>
<dbReference type="InterPro" id="IPR019734">
    <property type="entry name" value="TPR_rpt"/>
</dbReference>
<dbReference type="Gene3D" id="1.25.40.10">
    <property type="entry name" value="Tetratricopeptide repeat domain"/>
    <property type="match status" value="3"/>
</dbReference>
<comment type="caution">
    <text evidence="3">The sequence shown here is derived from an EMBL/GenBank/DDBJ whole genome shotgun (WGS) entry which is preliminary data.</text>
</comment>
<dbReference type="OrthoDB" id="138165at2"/>
<evidence type="ECO:0000313" key="4">
    <source>
        <dbReference type="Proteomes" id="UP000317371"/>
    </source>
</evidence>
<keyword evidence="1" id="KW-0175">Coiled coil</keyword>
<dbReference type="PANTHER" id="PTHR10098">
    <property type="entry name" value="RAPSYN-RELATED"/>
    <property type="match status" value="1"/>
</dbReference>
<sequence>MNATPSPGSRNLDTDLLQRLADLPVAQALEELGLHFLRGSEAIQQLAQAALEQAEAQPDRAARWLEIATALAREHPVDPGVLAQIDYAQARLHVLAGQLAEAEARLQEAQSRWQAVGDRHWLTRSYLGLTQILAMQGRYAEAEAAVRQAIAELMAGLDGNQDPVPLARLTTAHRNLATLLLYQERHAAALAEYELAQTWLERFRRAAGAAGQPFAANEAAHIALNQATALTFLDRPTEAEAALQAAIHHFDQARDALNRGRARTNLGRLYLRTGRYGDALATFNLAAQDLIGDLPIHAVPEVEALRRADELLLEHATAYLALNLLPEAADALERCLALFQQAGQPYELGQTFYTLALVQLREGRLAEAQASLARALAQFAALDNPFWLNRTQLAQATVAFVQGDLAQAAAHLASLSIPQDLAPRDPSTPLAWDVAGLAEAHLLQARLLLAQGKLEAAGQVAARIPALLGGRAAGTPTIRPPMPHLHLRVEHLLGQVARAAGDLEQARRHLTAAVTLLEMERAALPLEEIRTAFLDDKSAIYQELVLTLLDAPDLSEEGLAAAFAVVERARSRALLERLLASVQGATSASPHQSRREAVRQRLHWLYSRLLGEGSNAQLDAAFNAELQAQEALLQQLEWQDSPMLSQAEPTDLASLQACLEPGQQALAYFMAGEEVLAFVIGQDQVRLFRRLTTVERLNQALDEFRFQLGRVELGPAYLARHRDRLMRQLTGALARLHDLLIAPLASALSARRLLVIPYGSLHLLPFHALWDGRRYLLERYELSTAPSASVAVHVRHRRTGGRYRSLAGLAIQDDTIPAAQEEVRRIVALFPAVHLYLEQEATRAGLWAAARAADVLHLATHGLFRPDNSFFSALKLADGWVDVREIYRLPLAARLVVLSACESGVGQVRGGDEVIGLARGFLAAGARHLVVSLWNVHDASAAGLMENFYRALMASPCPSPAAALRMAQRAAVAEGQHPYYWAPYLVMG</sequence>
<dbReference type="Pfam" id="PF12770">
    <property type="entry name" value="CHAT"/>
    <property type="match status" value="1"/>
</dbReference>
<feature type="domain" description="CHAT" evidence="2">
    <location>
        <begin position="733"/>
        <end position="988"/>
    </location>
</feature>
<protein>
    <submittedName>
        <fullName evidence="3">CHAT domain-containing protein</fullName>
    </submittedName>
</protein>
<evidence type="ECO:0000259" key="2">
    <source>
        <dbReference type="Pfam" id="PF12770"/>
    </source>
</evidence>
<gene>
    <name evidence="3" type="ORF">FKZ61_02935</name>
</gene>
<organism evidence="3 4">
    <name type="scientific">Litorilinea aerophila</name>
    <dbReference type="NCBI Taxonomy" id="1204385"/>
    <lineage>
        <taxon>Bacteria</taxon>
        <taxon>Bacillati</taxon>
        <taxon>Chloroflexota</taxon>
        <taxon>Caldilineae</taxon>
        <taxon>Caldilineales</taxon>
        <taxon>Caldilineaceae</taxon>
        <taxon>Litorilinea</taxon>
    </lineage>
</organism>
<dbReference type="RefSeq" id="WP_141608580.1">
    <property type="nucleotide sequence ID" value="NZ_VIGC02000003.1"/>
</dbReference>
<dbReference type="InterPro" id="IPR024983">
    <property type="entry name" value="CHAT_dom"/>
</dbReference>
<keyword evidence="4" id="KW-1185">Reference proteome</keyword>
<proteinExistence type="predicted"/>
<dbReference type="SMART" id="SM00028">
    <property type="entry name" value="TPR"/>
    <property type="match status" value="7"/>
</dbReference>
<dbReference type="Proteomes" id="UP000317371">
    <property type="component" value="Unassembled WGS sequence"/>
</dbReference>
<feature type="coiled-coil region" evidence="1">
    <location>
        <begin position="92"/>
        <end position="119"/>
    </location>
</feature>
<evidence type="ECO:0000313" key="3">
    <source>
        <dbReference type="EMBL" id="TQE97387.1"/>
    </source>
</evidence>
<dbReference type="Pfam" id="PF13424">
    <property type="entry name" value="TPR_12"/>
    <property type="match status" value="1"/>
</dbReference>
<name>A0A540VKX0_9CHLR</name>
<dbReference type="InParanoid" id="A0A540VKX0"/>
<dbReference type="SUPFAM" id="SSF48452">
    <property type="entry name" value="TPR-like"/>
    <property type="match status" value="2"/>
</dbReference>
<accession>A0A540VKX0</accession>
<dbReference type="AlphaFoldDB" id="A0A540VKX0"/>
<dbReference type="PANTHER" id="PTHR10098:SF108">
    <property type="entry name" value="TETRATRICOPEPTIDE REPEAT PROTEIN 28"/>
    <property type="match status" value="1"/>
</dbReference>
<dbReference type="InterPro" id="IPR011990">
    <property type="entry name" value="TPR-like_helical_dom_sf"/>
</dbReference>
<evidence type="ECO:0000256" key="1">
    <source>
        <dbReference type="SAM" id="Coils"/>
    </source>
</evidence>